<evidence type="ECO:0000313" key="2">
    <source>
        <dbReference type="EMBL" id="MEC3937857.1"/>
    </source>
</evidence>
<dbReference type="Pfam" id="PF07026">
    <property type="entry name" value="DUF1317"/>
    <property type="match status" value="1"/>
</dbReference>
<evidence type="ECO:0000313" key="4">
    <source>
        <dbReference type="Proteomes" id="UP001357437"/>
    </source>
</evidence>
<proteinExistence type="predicted"/>
<dbReference type="Proteomes" id="UP001149314">
    <property type="component" value="Unassembled WGS sequence"/>
</dbReference>
<reference evidence="2 4" key="2">
    <citation type="submission" date="2024-01" db="EMBL/GenBank/DDBJ databases">
        <title>Comparative Genomics of Leclercia adecarboxylata Strains Isolated from Several Sources.</title>
        <authorList>
            <person name="Yescas-Zazueta V."/>
            <person name="Balbuena-Alonso M.G."/>
            <person name="Valencia D."/>
            <person name="Mendez-Pfeiffer P.A."/>
            <person name="Ballesteros-Monrreal M.G."/>
            <person name="Rocha-Gracia R.D.C."/>
            <person name="Barrios-Villa E."/>
        </authorList>
    </citation>
    <scope>NUCLEOTIDE SEQUENCE [LARGE SCALE GENOMIC DNA]</scope>
    <source>
        <strain evidence="2 4">33MEM</strain>
    </source>
</reference>
<evidence type="ECO:0000313" key="3">
    <source>
        <dbReference type="Proteomes" id="UP001149314"/>
    </source>
</evidence>
<sequence length="54" mass="5968">MAMKNAHDNISVGSVTLVYSSLRRGWMLPGGMVIQNPLKAQRLAEELNNKREAA</sequence>
<name>A0A9X3Y9T4_9ENTR</name>
<dbReference type="RefSeq" id="WP_224750722.1">
    <property type="nucleotide sequence ID" value="NZ_CP060824.1"/>
</dbReference>
<protein>
    <submittedName>
        <fullName evidence="1">DUF1317 domain-containing protein</fullName>
    </submittedName>
    <submittedName>
        <fullName evidence="2">DUF1317 family protein</fullName>
    </submittedName>
</protein>
<evidence type="ECO:0000313" key="1">
    <source>
        <dbReference type="EMBL" id="MDC6638271.1"/>
    </source>
</evidence>
<dbReference type="EMBL" id="JAOURS010000006">
    <property type="protein sequence ID" value="MDC6638271.1"/>
    <property type="molecule type" value="Genomic_DNA"/>
</dbReference>
<dbReference type="AlphaFoldDB" id="A0A9X3Y9T4"/>
<keyword evidence="4" id="KW-1185">Reference proteome</keyword>
<dbReference type="InterPro" id="IPR009750">
    <property type="entry name" value="DUF1317"/>
</dbReference>
<comment type="caution">
    <text evidence="1">The sequence shown here is derived from an EMBL/GenBank/DDBJ whole genome shotgun (WGS) entry which is preliminary data.</text>
</comment>
<reference evidence="1" key="1">
    <citation type="journal article" date="2023" name="Genes Genomics">
        <title>Genomic insights of Leclercia adecarboxylata strains linked to an outbreak in public hospitals in Mexico.</title>
        <authorList>
            <person name="Barrios-Villa E."/>
            <person name="Pacheco-Flores B."/>
            <person name="Lozano-Zarain P."/>
            <person name="Del Campo-Ortega R."/>
            <person name="de Jesus Ascencio-Montiel I."/>
            <person name="Gonzalez-Leon M."/>
            <person name="Camorlinga-Ponce M."/>
            <person name="Gaytan Cervantes F.J."/>
            <person name="Gonzalez Torres C."/>
            <person name="Aguilar E."/>
            <person name="Gonzalez Ibarra J."/>
            <person name="Torres Lopez F.J."/>
            <person name="Rosas-Vargas H."/>
            <person name="Gonzalez-Bonilla C.R."/>
            <person name="Del Carmen Rocha-Gracia R."/>
        </authorList>
    </citation>
    <scope>NUCLEOTIDE SEQUENCE</scope>
    <source>
        <strain evidence="1">Lac40</strain>
    </source>
</reference>
<dbReference type="EMBL" id="JAYMCU010000032">
    <property type="protein sequence ID" value="MEC3937857.1"/>
    <property type="molecule type" value="Genomic_DNA"/>
</dbReference>
<gene>
    <name evidence="1" type="ORF">OEZ79_08485</name>
    <name evidence="2" type="ORF">VOF76_16940</name>
</gene>
<accession>A0A9X3Y9T4</accession>
<organism evidence="1 3">
    <name type="scientific">Leclercia adecarboxylata</name>
    <dbReference type="NCBI Taxonomy" id="83655"/>
    <lineage>
        <taxon>Bacteria</taxon>
        <taxon>Pseudomonadati</taxon>
        <taxon>Pseudomonadota</taxon>
        <taxon>Gammaproteobacteria</taxon>
        <taxon>Enterobacterales</taxon>
        <taxon>Enterobacteriaceae</taxon>
        <taxon>Leclercia</taxon>
    </lineage>
</organism>
<dbReference type="Proteomes" id="UP001357437">
    <property type="component" value="Unassembled WGS sequence"/>
</dbReference>